<dbReference type="Proteomes" id="UP000002505">
    <property type="component" value="Plasmid pACHL02"/>
</dbReference>
<proteinExistence type="predicted"/>
<reference evidence="1" key="1">
    <citation type="submission" date="2009-01" db="EMBL/GenBank/DDBJ databases">
        <title>Complete sequence of plasmid2 of Arthrobacter chlorophenolicus A6.</title>
        <authorList>
            <consortium name="US DOE Joint Genome Institute"/>
            <person name="Lucas S."/>
            <person name="Copeland A."/>
            <person name="Lapidus A."/>
            <person name="Glavina del Rio T."/>
            <person name="Tice H."/>
            <person name="Bruce D."/>
            <person name="Goodwin L."/>
            <person name="Pitluck S."/>
            <person name="Goltsman E."/>
            <person name="Clum A."/>
            <person name="Larimer F."/>
            <person name="Land M."/>
            <person name="Hauser L."/>
            <person name="Kyrpides N."/>
            <person name="Mikhailova N."/>
            <person name="Jansson J."/>
            <person name="Richardson P."/>
        </authorList>
    </citation>
    <scope>NUCLEOTIDE SEQUENCE [LARGE SCALE GENOMIC DNA]</scope>
    <source>
        <strain evidence="1">A6</strain>
        <plasmid evidence="1">pACHL02</plasmid>
    </source>
</reference>
<gene>
    <name evidence="1" type="ordered locus">Achl_4534</name>
</gene>
<dbReference type="KEGG" id="ach:Achl_4534"/>
<evidence type="ECO:0000313" key="1">
    <source>
        <dbReference type="EMBL" id="ACL42485.1"/>
    </source>
</evidence>
<geneLocation type="plasmid" evidence="1 2">
    <name>pACHL02</name>
</geneLocation>
<name>B8HJ87_PSECP</name>
<organism evidence="1 2">
    <name type="scientific">Pseudarthrobacter chlorophenolicus (strain ATCC 700700 / DSM 12829 / CIP 107037 / JCM 12360 / KCTC 9906 / NCIMB 13794 / A6)</name>
    <name type="common">Arthrobacter chlorophenolicus</name>
    <dbReference type="NCBI Taxonomy" id="452863"/>
    <lineage>
        <taxon>Bacteria</taxon>
        <taxon>Bacillati</taxon>
        <taxon>Actinomycetota</taxon>
        <taxon>Actinomycetes</taxon>
        <taxon>Micrococcales</taxon>
        <taxon>Micrococcaceae</taxon>
        <taxon>Pseudarthrobacter</taxon>
    </lineage>
</organism>
<accession>B8HJ87</accession>
<keyword evidence="2" id="KW-1185">Reference proteome</keyword>
<dbReference type="EMBL" id="CP001343">
    <property type="protein sequence ID" value="ACL42485.1"/>
    <property type="molecule type" value="Genomic_DNA"/>
</dbReference>
<evidence type="ECO:0000313" key="2">
    <source>
        <dbReference type="Proteomes" id="UP000002505"/>
    </source>
</evidence>
<dbReference type="AlphaFoldDB" id="B8HJ87"/>
<keyword evidence="1" id="KW-0614">Plasmid</keyword>
<protein>
    <submittedName>
        <fullName evidence="1">Uncharacterized protein</fullName>
    </submittedName>
</protein>
<sequence>MLILHAAATLATALIVAGGEAAVWALAAWLCPLIRIGS</sequence>
<dbReference type="HOGENOM" id="CLU_3323779_0_0_11"/>